<comment type="caution">
    <text evidence="6">The sequence shown here is derived from an EMBL/GenBank/DDBJ whole genome shotgun (WGS) entry which is preliminary data.</text>
</comment>
<gene>
    <name evidence="6" type="ORF">HMPREF9088_2035</name>
</gene>
<dbReference type="EMBL" id="AEPV01000078">
    <property type="protein sequence ID" value="EFU73137.1"/>
    <property type="molecule type" value="Genomic_DNA"/>
</dbReference>
<dbReference type="Pfam" id="PF00149">
    <property type="entry name" value="Metallophos"/>
    <property type="match status" value="1"/>
</dbReference>
<dbReference type="PANTHER" id="PTHR42988">
    <property type="entry name" value="PHOSPHOHYDROLASE"/>
    <property type="match status" value="1"/>
</dbReference>
<dbReference type="InterPro" id="IPR004843">
    <property type="entry name" value="Calcineurin-like_PHP"/>
</dbReference>
<sequence>MNILHISDIHFRKTYLLKNTDYLEMLAKMQSPLTHLEECLTEVLANHRIDVLIISGDLTEDGEVEDYYFLKQWLLNIVGSIPIIVTLGNHDIKSNFREGWFAELPSEDFYNDVMHFPDVSIIAFDNSYFGYPNGIVDSKQFEWLKNQLINAKGRPIIFVTHHHLLPTQITMPEWPGSKQLIQLLQSHNIKCILNGHTHHPFISDIQGIPYYTVSGMSFIGEDEGDGLVRFEEAYGYNLYRFSDEKITEQSSRNVKPGKLLKMIKM</sequence>
<keyword evidence="3" id="KW-0408">Iron</keyword>
<feature type="domain" description="Calcineurin-like phosphoesterase" evidence="5">
    <location>
        <begin position="1"/>
        <end position="200"/>
    </location>
</feature>
<comment type="similarity">
    <text evidence="4">Belongs to the cyclic nucleotide phosphodiesterase class-III family.</text>
</comment>
<dbReference type="OrthoDB" id="5505563at2"/>
<evidence type="ECO:0000256" key="2">
    <source>
        <dbReference type="ARBA" id="ARBA00022801"/>
    </source>
</evidence>
<evidence type="ECO:0000313" key="7">
    <source>
        <dbReference type="Proteomes" id="UP000010296"/>
    </source>
</evidence>
<name>E6LI45_ENTI1</name>
<dbReference type="GeneID" id="302705003"/>
<keyword evidence="2" id="KW-0378">Hydrolase</keyword>
<dbReference type="AlphaFoldDB" id="E6LI45"/>
<protein>
    <submittedName>
        <fullName evidence="6">Ser/Thr phosphatase family protein</fullName>
    </submittedName>
</protein>
<dbReference type="InterPro" id="IPR050884">
    <property type="entry name" value="CNP_phosphodiesterase-III"/>
</dbReference>
<dbReference type="HOGENOM" id="CLU_070320_1_1_9"/>
<evidence type="ECO:0000313" key="6">
    <source>
        <dbReference type="EMBL" id="EFU73137.1"/>
    </source>
</evidence>
<dbReference type="RefSeq" id="WP_007209046.1">
    <property type="nucleotide sequence ID" value="NZ_GL622241.1"/>
</dbReference>
<proteinExistence type="inferred from homology"/>
<reference evidence="6 7" key="1">
    <citation type="submission" date="2010-12" db="EMBL/GenBank/DDBJ databases">
        <authorList>
            <person name="Muzny D."/>
            <person name="Qin X."/>
            <person name="Deng J."/>
            <person name="Jiang H."/>
            <person name="Liu Y."/>
            <person name="Qu J."/>
            <person name="Song X.-Z."/>
            <person name="Zhang L."/>
            <person name="Thornton R."/>
            <person name="Coyle M."/>
            <person name="Francisco L."/>
            <person name="Jackson L."/>
            <person name="Javaid M."/>
            <person name="Korchina V."/>
            <person name="Kovar C."/>
            <person name="Mata R."/>
            <person name="Mathew T."/>
            <person name="Ngo R."/>
            <person name="Nguyen L."/>
            <person name="Nguyen N."/>
            <person name="Okwuonu G."/>
            <person name="Ongeri F."/>
            <person name="Pham C."/>
            <person name="Simmons D."/>
            <person name="Wilczek-Boney K."/>
            <person name="Hale W."/>
            <person name="Jakkamsetti A."/>
            <person name="Pham P."/>
            <person name="Ruth R."/>
            <person name="San Lucas F."/>
            <person name="Warren J."/>
            <person name="Zhang J."/>
            <person name="Zhao Z."/>
            <person name="Zhou C."/>
            <person name="Zhu D."/>
            <person name="Lee S."/>
            <person name="Bess C."/>
            <person name="Blankenburg K."/>
            <person name="Forbes L."/>
            <person name="Fu Q."/>
            <person name="Gubbala S."/>
            <person name="Hirani K."/>
            <person name="Jayaseelan J.C."/>
            <person name="Lara F."/>
            <person name="Munidasa M."/>
            <person name="Palculict T."/>
            <person name="Patil S."/>
            <person name="Pu L.-L."/>
            <person name="Saada N."/>
            <person name="Tang L."/>
            <person name="Weissenberger G."/>
            <person name="Zhu Y."/>
            <person name="Hemphill L."/>
            <person name="Shang Y."/>
            <person name="Youmans B."/>
            <person name="Ayvaz T."/>
            <person name="Ross M."/>
            <person name="Santibanez J."/>
            <person name="Aqrawi P."/>
            <person name="Gross S."/>
            <person name="Joshi V."/>
            <person name="Fowler G."/>
            <person name="Nazareth L."/>
            <person name="Reid J."/>
            <person name="Worley K."/>
            <person name="Petrosino J."/>
            <person name="Highlander S."/>
            <person name="Gibbs R."/>
        </authorList>
    </citation>
    <scope>NUCLEOTIDE SEQUENCE [LARGE SCALE GENOMIC DNA]</scope>
    <source>
        <strain evidence="7">DSM 15952 / CCUG 50447 / LMG 22039 / TP 1.5</strain>
    </source>
</reference>
<dbReference type="InterPro" id="IPR029052">
    <property type="entry name" value="Metallo-depent_PP-like"/>
</dbReference>
<dbReference type="PANTHER" id="PTHR42988:SF2">
    <property type="entry name" value="CYCLIC NUCLEOTIDE PHOSPHODIESTERASE CBUA0032-RELATED"/>
    <property type="match status" value="1"/>
</dbReference>
<evidence type="ECO:0000256" key="4">
    <source>
        <dbReference type="ARBA" id="ARBA00025742"/>
    </source>
</evidence>
<keyword evidence="7" id="KW-1185">Reference proteome</keyword>
<dbReference type="GO" id="GO:0046872">
    <property type="term" value="F:metal ion binding"/>
    <property type="evidence" value="ECO:0007669"/>
    <property type="project" value="UniProtKB-KW"/>
</dbReference>
<evidence type="ECO:0000256" key="1">
    <source>
        <dbReference type="ARBA" id="ARBA00022723"/>
    </source>
</evidence>
<dbReference type="eggNOG" id="COG1409">
    <property type="taxonomic scope" value="Bacteria"/>
</dbReference>
<dbReference type="GO" id="GO:0016787">
    <property type="term" value="F:hydrolase activity"/>
    <property type="evidence" value="ECO:0007669"/>
    <property type="project" value="UniProtKB-KW"/>
</dbReference>
<dbReference type="STRING" id="888064.HMPREF9088_2035"/>
<evidence type="ECO:0000259" key="5">
    <source>
        <dbReference type="Pfam" id="PF00149"/>
    </source>
</evidence>
<dbReference type="Gene3D" id="3.60.21.10">
    <property type="match status" value="1"/>
</dbReference>
<evidence type="ECO:0000256" key="3">
    <source>
        <dbReference type="ARBA" id="ARBA00023004"/>
    </source>
</evidence>
<dbReference type="SUPFAM" id="SSF56300">
    <property type="entry name" value="Metallo-dependent phosphatases"/>
    <property type="match status" value="1"/>
</dbReference>
<keyword evidence="1" id="KW-0479">Metal-binding</keyword>
<dbReference type="Proteomes" id="UP000010296">
    <property type="component" value="Unassembled WGS sequence"/>
</dbReference>
<organism evidence="6 7">
    <name type="scientific">Enterococcus italicus (strain DSM 15952 / CCUG 50447 / LMG 22039 / TP 1.5)</name>
    <dbReference type="NCBI Taxonomy" id="888064"/>
    <lineage>
        <taxon>Bacteria</taxon>
        <taxon>Bacillati</taxon>
        <taxon>Bacillota</taxon>
        <taxon>Bacilli</taxon>
        <taxon>Lactobacillales</taxon>
        <taxon>Enterococcaceae</taxon>
        <taxon>Enterococcus</taxon>
    </lineage>
</organism>
<accession>E6LI45</accession>